<reference evidence="6 7" key="1">
    <citation type="journal article" date="2020" name="Front. Microbiol.">
        <title>Single-cell genomics of novel Actinobacteria with the Wood-Ljungdahl pathway discovered in a serpentinizing system.</title>
        <authorList>
            <person name="Merino N."/>
            <person name="Kawai M."/>
            <person name="Boyd E.S."/>
            <person name="Colman D.R."/>
            <person name="McGlynn S.E."/>
            <person name="Nealson K.H."/>
            <person name="Kurokawa K."/>
            <person name="Hongoh Y."/>
        </authorList>
    </citation>
    <scope>NUCLEOTIDE SEQUENCE [LARGE SCALE GENOMIC DNA]</scope>
    <source>
        <strain evidence="6 7">S25</strain>
    </source>
</reference>
<comment type="caution">
    <text evidence="6">The sequence shown here is derived from an EMBL/GenBank/DDBJ whole genome shotgun (WGS) entry which is preliminary data.</text>
</comment>
<sequence>DSVIVSFQLPEKERYAAKAEKPAAAETMQTKTEIAMPEKPSPKANEEAIRKGQQKISLDFQDADISAIFRLLADISGYNFVIDPAVTGKITLKLMNVPWERALDIILQTFSLGKSVEDNIIWIAPIATFTKIAEDKAKAKTAEEIAEELVQEVIRINYATAGEISGAIDKGKLLSPRGSITPDARMNTLIVKDTQKNINRIKELVKIMDVAKPQVMIEARLVSVISGYSEALGIRWGGTIGGIGI</sequence>
<gene>
    <name evidence="6" type="ORF">HKBW3S25_01676</name>
</gene>
<evidence type="ECO:0000256" key="1">
    <source>
        <dbReference type="ARBA" id="ARBA00022448"/>
    </source>
</evidence>
<organism evidence="6 7">
    <name type="scientific">Candidatus Hakubella thermalkaliphila</name>
    <dbReference type="NCBI Taxonomy" id="2754717"/>
    <lineage>
        <taxon>Bacteria</taxon>
        <taxon>Bacillati</taxon>
        <taxon>Actinomycetota</taxon>
        <taxon>Actinomycetota incertae sedis</taxon>
        <taxon>Candidatus Hakubellales</taxon>
        <taxon>Candidatus Hakubellaceae</taxon>
        <taxon>Candidatus Hakubella</taxon>
    </lineage>
</organism>
<evidence type="ECO:0000313" key="6">
    <source>
        <dbReference type="EMBL" id="GFP26186.1"/>
    </source>
</evidence>
<dbReference type="InterPro" id="IPR049371">
    <property type="entry name" value="GspD-like_N0"/>
</dbReference>
<dbReference type="PANTHER" id="PTHR30604">
    <property type="entry name" value="PROTEIN TRANSPORT PROTEIN HOFQ"/>
    <property type="match status" value="1"/>
</dbReference>
<feature type="non-terminal residue" evidence="6">
    <location>
        <position position="245"/>
    </location>
</feature>
<evidence type="ECO:0000256" key="2">
    <source>
        <dbReference type="ARBA" id="ARBA00023136"/>
    </source>
</evidence>
<dbReference type="Gene3D" id="3.30.1370.130">
    <property type="match status" value="1"/>
</dbReference>
<keyword evidence="3" id="KW-0998">Cell outer membrane</keyword>
<name>A0A6V8P5X5_9ACTN</name>
<dbReference type="PANTHER" id="PTHR30604:SF1">
    <property type="entry name" value="DNA UTILIZATION PROTEIN HOFQ"/>
    <property type="match status" value="1"/>
</dbReference>
<evidence type="ECO:0000256" key="4">
    <source>
        <dbReference type="SAM" id="MobiDB-lite"/>
    </source>
</evidence>
<evidence type="ECO:0000256" key="3">
    <source>
        <dbReference type="ARBA" id="ARBA00023237"/>
    </source>
</evidence>
<proteinExistence type="predicted"/>
<feature type="domain" description="Secretin/TonB short N-terminal" evidence="5">
    <location>
        <begin position="78"/>
        <end position="126"/>
    </location>
</feature>
<dbReference type="GO" id="GO:0019867">
    <property type="term" value="C:outer membrane"/>
    <property type="evidence" value="ECO:0007669"/>
    <property type="project" value="InterPro"/>
</dbReference>
<dbReference type="AlphaFoldDB" id="A0A6V8P5X5"/>
<protein>
    <submittedName>
        <fullName evidence="6">Type IV pilus assembly protein PilQ</fullName>
    </submittedName>
</protein>
<evidence type="ECO:0000313" key="7">
    <source>
        <dbReference type="Proteomes" id="UP000543224"/>
    </source>
</evidence>
<dbReference type="SMART" id="SM00965">
    <property type="entry name" value="STN"/>
    <property type="match status" value="1"/>
</dbReference>
<dbReference type="Proteomes" id="UP000543224">
    <property type="component" value="Unassembled WGS sequence"/>
</dbReference>
<feature type="region of interest" description="Disordered" evidence="4">
    <location>
        <begin position="18"/>
        <end position="43"/>
    </location>
</feature>
<evidence type="ECO:0000259" key="5">
    <source>
        <dbReference type="SMART" id="SM00965"/>
    </source>
</evidence>
<dbReference type="InterPro" id="IPR011662">
    <property type="entry name" value="Secretin/TonB_short_N"/>
</dbReference>
<keyword evidence="1" id="KW-0813">Transport</keyword>
<dbReference type="InterPro" id="IPR051808">
    <property type="entry name" value="Type_IV_pilus_biogenesis"/>
</dbReference>
<dbReference type="Pfam" id="PF03958">
    <property type="entry name" value="Secretin_N"/>
    <property type="match status" value="1"/>
</dbReference>
<dbReference type="InterPro" id="IPR038591">
    <property type="entry name" value="NolW-like_sf"/>
</dbReference>
<feature type="non-terminal residue" evidence="6">
    <location>
        <position position="1"/>
    </location>
</feature>
<dbReference type="Gene3D" id="3.30.1370.120">
    <property type="match status" value="1"/>
</dbReference>
<accession>A0A6V8P5X5</accession>
<dbReference type="InterPro" id="IPR005644">
    <property type="entry name" value="NolW-like"/>
</dbReference>
<dbReference type="EMBL" id="BLRX01000424">
    <property type="protein sequence ID" value="GFP26186.1"/>
    <property type="molecule type" value="Genomic_DNA"/>
</dbReference>
<dbReference type="Pfam" id="PF21305">
    <property type="entry name" value="type_II_gspD_N0"/>
    <property type="match status" value="1"/>
</dbReference>
<keyword evidence="2" id="KW-0472">Membrane</keyword>